<dbReference type="GO" id="GO:0035695">
    <property type="term" value="P:mitophagy by internal vacuole formation"/>
    <property type="evidence" value="ECO:0007669"/>
    <property type="project" value="TreeGrafter"/>
</dbReference>
<sequence length="774" mass="87412">MYRVFYRSRSKSIATTSLMKPVGGSVGLTSATIARTQSKTEFEITSIMIQQFLVKKKYDKVIETLRGLTGVHILKCLESFPFNDLNQAIPESFLIWETLMVKLQNSEGEGYIAKVPHAACHDLVSRTGAVLAYLEKHSNPDLYFQCRRVLKKLYMHYPEITDHLMKENEHLSRALYTLTLHIPLGIDSSAITLQQAIQDEVTASLIDLKDAIEHLEELPFQLSSNVSNGIDNGKVNGRNSKYNHSLTQRQIQERLYFNQCILRGVSPCRRKDNLSQLQEMLEMRIQGDKDVLFLFASLRQHHQGLGEVEPVEPKLRQQHHMIECAIAMLQEIKNELAINRSSLASPPASQFPTGRRGSSDSITSTELVSGYPLASAVSLDHSQFSRVLVQQDKVSSGMGARGGIAQYRSSSEKQLQNIRPMSASTVMQHSNRQANHRSGINPSGVLMDKQISSSDQELFSASSSPPLPVVAGVKKKGGFIRRSLRGSIKRLSSSTGNVSNGGHKTKGKTLENDSISTLLEIKNQELLEARETIAALRRRERELTDRLSEQAQRHLRGSEHFEDILMGANRPSLVVQRFSEIYSQERIEAYDFIVDMTGMEDDMLISTFLLDILKFSYNAAKCSLESLHNGWKRSLDIQEGPDTDDREMNAIRQLETAVSVYIRKVPSSYEHIKEINKMVYWDIEKQYSSLPFYQSIMKGLYVESYIDECALLSWELVIQSPPMVLKYNETEYSVELHTRFHSANGESDIIIGYQWPTLVHETSGVVLSRGIVVT</sequence>
<feature type="region of interest" description="Disordered" evidence="14">
    <location>
        <begin position="343"/>
        <end position="363"/>
    </location>
</feature>
<dbReference type="eggNOG" id="ENOG502QWGT">
    <property type="taxonomic scope" value="Eukaryota"/>
</dbReference>
<dbReference type="InterPro" id="IPR026169">
    <property type="entry name" value="MIEAP"/>
</dbReference>
<evidence type="ECO:0000256" key="14">
    <source>
        <dbReference type="SAM" id="MobiDB-lite"/>
    </source>
</evidence>
<protein>
    <recommendedName>
        <fullName evidence="5">Mitochondria-eating protein</fullName>
    </recommendedName>
    <alternativeName>
        <fullName evidence="12">Spermatogenesis-associated protein 18</fullName>
    </alternativeName>
</protein>
<evidence type="ECO:0000256" key="10">
    <source>
        <dbReference type="ARBA" id="ARBA00023128"/>
    </source>
</evidence>
<dbReference type="EnsemblMetazoa" id="Aqu2.1.40706_001">
    <property type="protein sequence ID" value="Aqu2.1.40706_001"/>
    <property type="gene ID" value="Aqu2.1.40706"/>
</dbReference>
<evidence type="ECO:0000256" key="3">
    <source>
        <dbReference type="ARBA" id="ARBA00004496"/>
    </source>
</evidence>
<keyword evidence="6" id="KW-0963">Cytoplasm</keyword>
<dbReference type="InParanoid" id="A0A1X7VK21"/>
<feature type="coiled-coil region" evidence="13">
    <location>
        <begin position="519"/>
        <end position="553"/>
    </location>
</feature>
<dbReference type="Pfam" id="PF16026">
    <property type="entry name" value="MIEAP"/>
    <property type="match status" value="1"/>
</dbReference>
<dbReference type="EnsemblMetazoa" id="XM_020008838.1">
    <property type="protein sequence ID" value="XP_019864397.1"/>
    <property type="gene ID" value="LOC109593765"/>
</dbReference>
<dbReference type="GO" id="GO:0005741">
    <property type="term" value="C:mitochondrial outer membrane"/>
    <property type="evidence" value="ECO:0007669"/>
    <property type="project" value="UniProtKB-SubCell"/>
</dbReference>
<dbReference type="Proteomes" id="UP000007879">
    <property type="component" value="Unassembled WGS sequence"/>
</dbReference>
<evidence type="ECO:0000256" key="4">
    <source>
        <dbReference type="ARBA" id="ARBA00008233"/>
    </source>
</evidence>
<organism evidence="16">
    <name type="scientific">Amphimedon queenslandica</name>
    <name type="common">Sponge</name>
    <dbReference type="NCBI Taxonomy" id="400682"/>
    <lineage>
        <taxon>Eukaryota</taxon>
        <taxon>Metazoa</taxon>
        <taxon>Porifera</taxon>
        <taxon>Demospongiae</taxon>
        <taxon>Heteroscleromorpha</taxon>
        <taxon>Haplosclerida</taxon>
        <taxon>Niphatidae</taxon>
        <taxon>Amphimedon</taxon>
    </lineage>
</organism>
<comment type="subcellular location">
    <subcellularLocation>
        <location evidence="3">Cytoplasm</location>
    </subcellularLocation>
    <subcellularLocation>
        <location evidence="2">Mitochondrion matrix</location>
    </subcellularLocation>
    <subcellularLocation>
        <location evidence="1">Mitochondrion outer membrane</location>
    </subcellularLocation>
</comment>
<evidence type="ECO:0000256" key="5">
    <source>
        <dbReference type="ARBA" id="ARBA00019863"/>
    </source>
</evidence>
<feature type="compositionally biased region" description="Polar residues" evidence="14">
    <location>
        <begin position="343"/>
        <end position="352"/>
    </location>
</feature>
<evidence type="ECO:0000256" key="1">
    <source>
        <dbReference type="ARBA" id="ARBA00004294"/>
    </source>
</evidence>
<dbReference type="GO" id="GO:0035694">
    <property type="term" value="P:mitochondrial protein catabolic process"/>
    <property type="evidence" value="ECO:0007669"/>
    <property type="project" value="InterPro"/>
</dbReference>
<dbReference type="KEGG" id="aqu:109593765"/>
<feature type="domain" description="Mitochondria-eating protein C-terminal" evidence="15">
    <location>
        <begin position="570"/>
        <end position="774"/>
    </location>
</feature>
<evidence type="ECO:0000256" key="7">
    <source>
        <dbReference type="ARBA" id="ARBA00022787"/>
    </source>
</evidence>
<dbReference type="PANTHER" id="PTHR21771:SF1">
    <property type="entry name" value="MITOCHONDRIA-EATING PROTEIN"/>
    <property type="match status" value="1"/>
</dbReference>
<evidence type="ECO:0000259" key="15">
    <source>
        <dbReference type="Pfam" id="PF16026"/>
    </source>
</evidence>
<dbReference type="InterPro" id="IPR031981">
    <property type="entry name" value="MIEAP_C"/>
</dbReference>
<evidence type="ECO:0000313" key="17">
    <source>
        <dbReference type="Proteomes" id="UP000007879"/>
    </source>
</evidence>
<evidence type="ECO:0000256" key="6">
    <source>
        <dbReference type="ARBA" id="ARBA00022490"/>
    </source>
</evidence>
<evidence type="ECO:0000256" key="9">
    <source>
        <dbReference type="ARBA" id="ARBA00023121"/>
    </source>
</evidence>
<dbReference type="OrthoDB" id="6047381at2759"/>
<evidence type="ECO:0000256" key="12">
    <source>
        <dbReference type="ARBA" id="ARBA00032687"/>
    </source>
</evidence>
<evidence type="ECO:0000313" key="16">
    <source>
        <dbReference type="EnsemblMetazoa" id="Aqu2.1.40706_001"/>
    </source>
</evidence>
<dbReference type="GO" id="GO:0005759">
    <property type="term" value="C:mitochondrial matrix"/>
    <property type="evidence" value="ECO:0007669"/>
    <property type="project" value="UniProtKB-SubCell"/>
</dbReference>
<evidence type="ECO:0000256" key="8">
    <source>
        <dbReference type="ARBA" id="ARBA00023054"/>
    </source>
</evidence>
<keyword evidence="10" id="KW-0496">Mitochondrion</keyword>
<evidence type="ECO:0000256" key="11">
    <source>
        <dbReference type="ARBA" id="ARBA00023136"/>
    </source>
</evidence>
<gene>
    <name evidence="16" type="primary">109593765</name>
</gene>
<comment type="similarity">
    <text evidence="4">Belongs to the MIEAP family.</text>
</comment>
<accession>A0A1X7VK21</accession>
<proteinExistence type="inferred from homology"/>
<keyword evidence="9" id="KW-0446">Lipid-binding</keyword>
<dbReference type="AlphaFoldDB" id="A0A1X7VK21"/>
<reference evidence="17" key="1">
    <citation type="journal article" date="2010" name="Nature">
        <title>The Amphimedon queenslandica genome and the evolution of animal complexity.</title>
        <authorList>
            <person name="Srivastava M."/>
            <person name="Simakov O."/>
            <person name="Chapman J."/>
            <person name="Fahey B."/>
            <person name="Gauthier M.E."/>
            <person name="Mitros T."/>
            <person name="Richards G.S."/>
            <person name="Conaco C."/>
            <person name="Dacre M."/>
            <person name="Hellsten U."/>
            <person name="Larroux C."/>
            <person name="Putnam N.H."/>
            <person name="Stanke M."/>
            <person name="Adamska M."/>
            <person name="Darling A."/>
            <person name="Degnan S.M."/>
            <person name="Oakley T.H."/>
            <person name="Plachetzki D.C."/>
            <person name="Zhai Y."/>
            <person name="Adamski M."/>
            <person name="Calcino A."/>
            <person name="Cummins S.F."/>
            <person name="Goodstein D.M."/>
            <person name="Harris C."/>
            <person name="Jackson D.J."/>
            <person name="Leys S.P."/>
            <person name="Shu S."/>
            <person name="Woodcroft B.J."/>
            <person name="Vervoort M."/>
            <person name="Kosik K.S."/>
            <person name="Manning G."/>
            <person name="Degnan B.M."/>
            <person name="Rokhsar D.S."/>
        </authorList>
    </citation>
    <scope>NUCLEOTIDE SEQUENCE [LARGE SCALE GENOMIC DNA]</scope>
</reference>
<dbReference type="PANTHER" id="PTHR21771">
    <property type="entry name" value="MITOCHONDRIA-EATING PROTEIN-RELATED"/>
    <property type="match status" value="1"/>
</dbReference>
<keyword evidence="7" id="KW-1000">Mitochondrion outer membrane</keyword>
<keyword evidence="11" id="KW-0472">Membrane</keyword>
<keyword evidence="8 13" id="KW-0175">Coiled coil</keyword>
<reference evidence="16" key="2">
    <citation type="submission" date="2017-05" db="UniProtKB">
        <authorList>
            <consortium name="EnsemblMetazoa"/>
        </authorList>
    </citation>
    <scope>IDENTIFICATION</scope>
</reference>
<keyword evidence="17" id="KW-1185">Reference proteome</keyword>
<dbReference type="GO" id="GO:0008289">
    <property type="term" value="F:lipid binding"/>
    <property type="evidence" value="ECO:0007669"/>
    <property type="project" value="UniProtKB-KW"/>
</dbReference>
<evidence type="ECO:0000256" key="13">
    <source>
        <dbReference type="SAM" id="Coils"/>
    </source>
</evidence>
<name>A0A1X7VK21_AMPQE</name>
<evidence type="ECO:0000256" key="2">
    <source>
        <dbReference type="ARBA" id="ARBA00004305"/>
    </source>
</evidence>